<protein>
    <recommendedName>
        <fullName evidence="11">Zinc-finger domain-containing protein</fullName>
    </recommendedName>
</protein>
<evidence type="ECO:0000256" key="2">
    <source>
        <dbReference type="ARBA" id="ARBA00004496"/>
    </source>
</evidence>
<keyword evidence="8" id="KW-0804">Transcription</keyword>
<evidence type="ECO:0000259" key="11">
    <source>
        <dbReference type="Pfam" id="PF10497"/>
    </source>
</evidence>
<dbReference type="InterPro" id="IPR018866">
    <property type="entry name" value="Znf-4CXXC_R1"/>
</dbReference>
<evidence type="ECO:0000256" key="3">
    <source>
        <dbReference type="ARBA" id="ARBA00022490"/>
    </source>
</evidence>
<comment type="caution">
    <text evidence="12">The sequence shown here is derived from an EMBL/GenBank/DDBJ whole genome shotgun (WGS) entry which is preliminary data.</text>
</comment>
<keyword evidence="3" id="KW-0963">Cytoplasm</keyword>
<evidence type="ECO:0000256" key="6">
    <source>
        <dbReference type="ARBA" id="ARBA00022843"/>
    </source>
</evidence>
<dbReference type="Proteomes" id="UP001159364">
    <property type="component" value="Linkage Group LG05"/>
</dbReference>
<proteinExistence type="predicted"/>
<dbReference type="GO" id="GO:0005737">
    <property type="term" value="C:cytoplasm"/>
    <property type="evidence" value="ECO:0007669"/>
    <property type="project" value="UniProtKB-SubCell"/>
</dbReference>
<name>A0AAV8TC95_9ROSI</name>
<feature type="region of interest" description="Disordered" evidence="10">
    <location>
        <begin position="583"/>
        <end position="611"/>
    </location>
</feature>
<evidence type="ECO:0000256" key="7">
    <source>
        <dbReference type="ARBA" id="ARBA00023015"/>
    </source>
</evidence>
<feature type="region of interest" description="Disordered" evidence="10">
    <location>
        <begin position="333"/>
        <end position="363"/>
    </location>
</feature>
<feature type="compositionally biased region" description="Basic and acidic residues" evidence="10">
    <location>
        <begin position="597"/>
        <end position="611"/>
    </location>
</feature>
<evidence type="ECO:0000256" key="4">
    <source>
        <dbReference type="ARBA" id="ARBA00022499"/>
    </source>
</evidence>
<evidence type="ECO:0000256" key="8">
    <source>
        <dbReference type="ARBA" id="ARBA00023163"/>
    </source>
</evidence>
<evidence type="ECO:0000256" key="1">
    <source>
        <dbReference type="ARBA" id="ARBA00004123"/>
    </source>
</evidence>
<evidence type="ECO:0000313" key="13">
    <source>
        <dbReference type="Proteomes" id="UP001159364"/>
    </source>
</evidence>
<dbReference type="GO" id="GO:0006355">
    <property type="term" value="P:regulation of DNA-templated transcription"/>
    <property type="evidence" value="ECO:0007669"/>
    <property type="project" value="InterPro"/>
</dbReference>
<sequence>MRNTKNTSHIPEILDNQSPGISLYERSREERIKENLERMQKLGLKDLSLNLKALSSRRTAPRKSPSSIKLSTPLQSDLPLRRSSRLQSATPVCYSEVVLTKREDDYVNLERGKPEIYTEEHEKLLGNTDRPWTLFVDGYRSDGTRIYDQVKGKTCHQCRQKTLGYRTHCCKCNMVQGQFCGDCLYMRYGEHVLEALENPYWLCPVCRGICNCSLCRQAKGWPATGQLYKKISGLGYKSVAHYLIYTRRSQDNEGQNLITTGQVSVKRSLPFSDGKGSSERSPHVDDKHVLSSISQIEDQLADFSKCKNDIKPKFQGKTEIDFRGDKTKRSLLFSDSETRSKNAESSAVTYENHDHLSMQSKNAKSSVVTDENLNHLLMQSKNVESSAVTEENHHHLSMQSKNVESSPVTDGNRDHLSMQSKIAESSAVTDENLDHLSMQSKNVEFSAVTDENHDHLSMPILFEVVIESGIKHDSGLCSTVQKNENRNITPKTRQELTLQKRKWANDENLDHLSMQSKNVEFSAVTDENHDQLSIPILFEVVIESGIKHDSGLCSTVQKNENMNITPKTRQELTLQKRKWANEAGSDSIGARVRQRRRTIDSHENVEEGNKKKDVHVEGKFIVL</sequence>
<keyword evidence="5" id="KW-0597">Phosphoprotein</keyword>
<feature type="domain" description="Zinc-finger" evidence="11">
    <location>
        <begin position="147"/>
        <end position="243"/>
    </location>
</feature>
<reference evidence="12 13" key="1">
    <citation type="submission" date="2021-09" db="EMBL/GenBank/DDBJ databases">
        <title>Genomic insights and catalytic innovation underlie evolution of tropane alkaloids biosynthesis.</title>
        <authorList>
            <person name="Wang Y.-J."/>
            <person name="Tian T."/>
            <person name="Huang J.-P."/>
            <person name="Huang S.-X."/>
        </authorList>
    </citation>
    <scope>NUCLEOTIDE SEQUENCE [LARGE SCALE GENOMIC DNA]</scope>
    <source>
        <strain evidence="12">KIB-2018</strain>
        <tissue evidence="12">Leaf</tissue>
    </source>
</reference>
<dbReference type="PANTHER" id="PTHR31169:SF23">
    <property type="entry name" value="OS03G0572250 PROTEIN"/>
    <property type="match status" value="1"/>
</dbReference>
<dbReference type="InterPro" id="IPR040221">
    <property type="entry name" value="CDCA7/CDA7L"/>
</dbReference>
<evidence type="ECO:0000313" key="12">
    <source>
        <dbReference type="EMBL" id="KAJ8764421.1"/>
    </source>
</evidence>
<accession>A0AAV8TC95</accession>
<evidence type="ECO:0000256" key="9">
    <source>
        <dbReference type="ARBA" id="ARBA00023242"/>
    </source>
</evidence>
<keyword evidence="6" id="KW-0832">Ubl conjugation</keyword>
<gene>
    <name evidence="12" type="ORF">K2173_006161</name>
</gene>
<keyword evidence="7" id="KW-0805">Transcription regulation</keyword>
<keyword evidence="4" id="KW-1017">Isopeptide bond</keyword>
<organism evidence="12 13">
    <name type="scientific">Erythroxylum novogranatense</name>
    <dbReference type="NCBI Taxonomy" id="1862640"/>
    <lineage>
        <taxon>Eukaryota</taxon>
        <taxon>Viridiplantae</taxon>
        <taxon>Streptophyta</taxon>
        <taxon>Embryophyta</taxon>
        <taxon>Tracheophyta</taxon>
        <taxon>Spermatophyta</taxon>
        <taxon>Magnoliopsida</taxon>
        <taxon>eudicotyledons</taxon>
        <taxon>Gunneridae</taxon>
        <taxon>Pentapetalae</taxon>
        <taxon>rosids</taxon>
        <taxon>fabids</taxon>
        <taxon>Malpighiales</taxon>
        <taxon>Erythroxylaceae</taxon>
        <taxon>Erythroxylum</taxon>
    </lineage>
</organism>
<evidence type="ECO:0000256" key="5">
    <source>
        <dbReference type="ARBA" id="ARBA00022553"/>
    </source>
</evidence>
<feature type="region of interest" description="Disordered" evidence="10">
    <location>
        <begin position="383"/>
        <end position="414"/>
    </location>
</feature>
<feature type="compositionally biased region" description="Polar residues" evidence="10">
    <location>
        <begin position="64"/>
        <end position="75"/>
    </location>
</feature>
<keyword evidence="9" id="KW-0539">Nucleus</keyword>
<dbReference type="AlphaFoldDB" id="A0AAV8TC95"/>
<dbReference type="EMBL" id="JAIWQS010000005">
    <property type="protein sequence ID" value="KAJ8764421.1"/>
    <property type="molecule type" value="Genomic_DNA"/>
</dbReference>
<dbReference type="GO" id="GO:0005634">
    <property type="term" value="C:nucleus"/>
    <property type="evidence" value="ECO:0007669"/>
    <property type="project" value="UniProtKB-SubCell"/>
</dbReference>
<evidence type="ECO:0000256" key="10">
    <source>
        <dbReference type="SAM" id="MobiDB-lite"/>
    </source>
</evidence>
<dbReference type="Pfam" id="PF10497">
    <property type="entry name" value="zf-4CXXC_R1"/>
    <property type="match status" value="1"/>
</dbReference>
<feature type="compositionally biased region" description="Polar residues" evidence="10">
    <location>
        <begin position="397"/>
        <end position="409"/>
    </location>
</feature>
<comment type="subcellular location">
    <subcellularLocation>
        <location evidence="2">Cytoplasm</location>
    </subcellularLocation>
    <subcellularLocation>
        <location evidence="1">Nucleus</location>
    </subcellularLocation>
</comment>
<keyword evidence="13" id="KW-1185">Reference proteome</keyword>
<dbReference type="PANTHER" id="PTHR31169">
    <property type="entry name" value="OS05G0300700 PROTEIN"/>
    <property type="match status" value="1"/>
</dbReference>
<feature type="region of interest" description="Disordered" evidence="10">
    <location>
        <begin position="55"/>
        <end position="83"/>
    </location>
</feature>